<dbReference type="GO" id="GO:0005739">
    <property type="term" value="C:mitochondrion"/>
    <property type="evidence" value="ECO:0007669"/>
    <property type="project" value="TreeGrafter"/>
</dbReference>
<dbReference type="InterPro" id="IPR036291">
    <property type="entry name" value="NAD(P)-bd_dom_sf"/>
</dbReference>
<name>A0A1Q3E8P2_LENED</name>
<evidence type="ECO:0000256" key="1">
    <source>
        <dbReference type="ARBA" id="ARBA00038048"/>
    </source>
</evidence>
<keyword evidence="5" id="KW-1185">Reference proteome</keyword>
<dbReference type="SUPFAM" id="SSF51735">
    <property type="entry name" value="NAD(P)-binding Rossmann-fold domains"/>
    <property type="match status" value="1"/>
</dbReference>
<accession>A0A1Q3E8P2</accession>
<dbReference type="GO" id="GO:0005886">
    <property type="term" value="C:plasma membrane"/>
    <property type="evidence" value="ECO:0007669"/>
    <property type="project" value="TreeGrafter"/>
</dbReference>
<evidence type="ECO:0000259" key="3">
    <source>
        <dbReference type="Pfam" id="PF03435"/>
    </source>
</evidence>
<dbReference type="AlphaFoldDB" id="A0A1Q3E8P2"/>
<dbReference type="InterPro" id="IPR051276">
    <property type="entry name" value="Saccharopine_DH-like_oxidrdct"/>
</dbReference>
<dbReference type="Proteomes" id="UP000188533">
    <property type="component" value="Unassembled WGS sequence"/>
</dbReference>
<evidence type="ECO:0000313" key="4">
    <source>
        <dbReference type="EMBL" id="GAW03588.1"/>
    </source>
</evidence>
<dbReference type="InterPro" id="IPR005097">
    <property type="entry name" value="Sacchrp_dh_NADP-bd"/>
</dbReference>
<gene>
    <name evidence="4" type="ORF">LENED_005323</name>
</gene>
<keyword evidence="2" id="KW-0812">Transmembrane</keyword>
<sequence>MVDILVLGATGVTGRQVTRYLNSHPQHSQFTLAIAGRSRRKLDNLISDLSLPKFIQIQVVDVTNFEQVEALVKDAKIVLNTVGPYTKWGSPVVRACARNGVHYVDLTGEQIFVRDIIEKYDYVATKTGSILVPSCGMDSLPSDIAVHIANKALKQLSKDAVEPLQIDTSTTSHELHGVFSNGTISTILTAFGSTPKHKLAESLRDYYLSPVEGKPSPPPRLKYSMSLPSTREAVVGGYFMMSSANRAIVQRSWGLLEWNSLTTKSTEAKKQRYGPMVYEEFMRQKSTFSSVLLTLTLLVGFSLMTLSPVRWFVGRLGMKETSIDLDRQLESGSLDVINVTTSLPSSAFPKPVKVETTISAKGDPGYYLSPIMMAESGLALLLDKPTLPALAKNGGVLTPAIALGDVIVKRLQEFAKFDIRCEVVDGAGESRKTI</sequence>
<proteinExistence type="inferred from homology"/>
<comment type="similarity">
    <text evidence="1">Belongs to the saccharopine dehydrogenase family.</text>
</comment>
<dbReference type="Pfam" id="PF03435">
    <property type="entry name" value="Sacchrp_dh_NADP"/>
    <property type="match status" value="1"/>
</dbReference>
<dbReference type="PANTHER" id="PTHR12286:SF5">
    <property type="entry name" value="SACCHAROPINE DEHYDROGENASE-LIKE OXIDOREDUCTASE"/>
    <property type="match status" value="1"/>
</dbReference>
<keyword evidence="2" id="KW-1133">Transmembrane helix</keyword>
<reference evidence="4 5" key="1">
    <citation type="submission" date="2016-08" db="EMBL/GenBank/DDBJ databases">
        <authorList>
            <consortium name="Lentinula edodes genome sequencing consortium"/>
            <person name="Sakamoto Y."/>
            <person name="Nakade K."/>
            <person name="Sato S."/>
            <person name="Yoshida Y."/>
            <person name="Miyazaki K."/>
            <person name="Natsume S."/>
            <person name="Konno N."/>
        </authorList>
    </citation>
    <scope>NUCLEOTIDE SEQUENCE [LARGE SCALE GENOMIC DNA]</scope>
    <source>
        <strain evidence="4 5">NBRC 111202</strain>
    </source>
</reference>
<dbReference type="GO" id="GO:0005811">
    <property type="term" value="C:lipid droplet"/>
    <property type="evidence" value="ECO:0007669"/>
    <property type="project" value="TreeGrafter"/>
</dbReference>
<feature type="domain" description="Saccharopine dehydrogenase NADP binding" evidence="3">
    <location>
        <begin position="4"/>
        <end position="107"/>
    </location>
</feature>
<comment type="caution">
    <text evidence="4">The sequence shown here is derived from an EMBL/GenBank/DDBJ whole genome shotgun (WGS) entry which is preliminary data.</text>
</comment>
<dbReference type="GO" id="GO:0009247">
    <property type="term" value="P:glycolipid biosynthetic process"/>
    <property type="evidence" value="ECO:0007669"/>
    <property type="project" value="TreeGrafter"/>
</dbReference>
<evidence type="ECO:0000313" key="5">
    <source>
        <dbReference type="Proteomes" id="UP000188533"/>
    </source>
</evidence>
<evidence type="ECO:0000256" key="2">
    <source>
        <dbReference type="SAM" id="Phobius"/>
    </source>
</evidence>
<organism evidence="4 5">
    <name type="scientific">Lentinula edodes</name>
    <name type="common">Shiitake mushroom</name>
    <name type="synonym">Lentinus edodes</name>
    <dbReference type="NCBI Taxonomy" id="5353"/>
    <lineage>
        <taxon>Eukaryota</taxon>
        <taxon>Fungi</taxon>
        <taxon>Dikarya</taxon>
        <taxon>Basidiomycota</taxon>
        <taxon>Agaricomycotina</taxon>
        <taxon>Agaricomycetes</taxon>
        <taxon>Agaricomycetidae</taxon>
        <taxon>Agaricales</taxon>
        <taxon>Marasmiineae</taxon>
        <taxon>Omphalotaceae</taxon>
        <taxon>Lentinula</taxon>
    </lineage>
</organism>
<dbReference type="Gene3D" id="3.40.50.720">
    <property type="entry name" value="NAD(P)-binding Rossmann-like Domain"/>
    <property type="match status" value="1"/>
</dbReference>
<reference evidence="4 5" key="2">
    <citation type="submission" date="2017-02" db="EMBL/GenBank/DDBJ databases">
        <title>A genome survey and senescence transcriptome analysis in Lentinula edodes.</title>
        <authorList>
            <person name="Sakamoto Y."/>
            <person name="Nakade K."/>
            <person name="Sato S."/>
            <person name="Yoshida Y."/>
            <person name="Miyazaki K."/>
            <person name="Natsume S."/>
            <person name="Konno N."/>
        </authorList>
    </citation>
    <scope>NUCLEOTIDE SEQUENCE [LARGE SCALE GENOMIC DNA]</scope>
    <source>
        <strain evidence="4 5">NBRC 111202</strain>
    </source>
</reference>
<protein>
    <submittedName>
        <fullName evidence="4">Saccharopine dehydrogenase</fullName>
    </submittedName>
</protein>
<dbReference type="EMBL" id="BDGU01000150">
    <property type="protein sequence ID" value="GAW03588.1"/>
    <property type="molecule type" value="Genomic_DNA"/>
</dbReference>
<dbReference type="PANTHER" id="PTHR12286">
    <property type="entry name" value="SACCHAROPINE DEHYDROGENASE-LIKE OXIDOREDUCTASE"/>
    <property type="match status" value="1"/>
</dbReference>
<keyword evidence="2" id="KW-0472">Membrane</keyword>
<feature type="transmembrane region" description="Helical" evidence="2">
    <location>
        <begin position="291"/>
        <end position="313"/>
    </location>
</feature>